<gene>
    <name evidence="4" type="ORF">MMEN_LOCUS19921</name>
</gene>
<dbReference type="GO" id="GO:0007173">
    <property type="term" value="P:epidermal growth factor receptor signaling pathway"/>
    <property type="evidence" value="ECO:0007669"/>
    <property type="project" value="TreeGrafter"/>
</dbReference>
<dbReference type="Pfam" id="PF07894">
    <property type="entry name" value="SACK1"/>
    <property type="match status" value="1"/>
</dbReference>
<evidence type="ECO:0000256" key="1">
    <source>
        <dbReference type="ARBA" id="ARBA00006937"/>
    </source>
</evidence>
<name>A0A8S4BYY9_9TELE</name>
<dbReference type="PANTHER" id="PTHR16181:SF29">
    <property type="entry name" value="PROTEIN FAM83A-RELATED"/>
    <property type="match status" value="1"/>
</dbReference>
<evidence type="ECO:0000313" key="4">
    <source>
        <dbReference type="EMBL" id="CAG6015959.1"/>
    </source>
</evidence>
<dbReference type="SUPFAM" id="SSF56024">
    <property type="entry name" value="Phospholipase D/nuclease"/>
    <property type="match status" value="1"/>
</dbReference>
<feature type="region of interest" description="Disordered" evidence="2">
    <location>
        <begin position="213"/>
        <end position="240"/>
    </location>
</feature>
<evidence type="ECO:0000313" key="5">
    <source>
        <dbReference type="Proteomes" id="UP000677803"/>
    </source>
</evidence>
<dbReference type="GO" id="GO:0019901">
    <property type="term" value="F:protein kinase binding"/>
    <property type="evidence" value="ECO:0007669"/>
    <property type="project" value="TreeGrafter"/>
</dbReference>
<sequence length="409" mass="45448">MKDLLRQLIRKANTALAIVMDSFSDAELLCDLLEASRKRNVSVHLLLDHQDLNTFVSMWQDLKLDGKNFPKMSVRSVRGQTYRAKTGRKLTGQIAQSFVITDWTEVLTGSYSFTWLSWQVHRSVAVLLRGSSVTPFHHEFQRLYSDSQPVLGFAALVTPPQTLCPASRDGRESGAVTGRGRFDESKTAALWTWLEEAEGVDANPATAVWGTGRSALASGPERDPPAAGPELQSAERPVSGSNLLAERSRRDQSHLLYPSTQQQMQPIASHRFLHYSQIQTKIFFQEPRWQDQSQRPLFHPHSITTPPYSEPPAAAAGAHLRPHLQADSKPFPPGGRLQIHQLPTSYQQTNCPPWLNRTPQSHQAAGPGAVARYNSFGGSGAREGLDWRSPQRSLQSSRNMAQRGTAGLF</sequence>
<organism evidence="4 5">
    <name type="scientific">Menidia menidia</name>
    <name type="common">Atlantic silverside</name>
    <dbReference type="NCBI Taxonomy" id="238744"/>
    <lineage>
        <taxon>Eukaryota</taxon>
        <taxon>Metazoa</taxon>
        <taxon>Chordata</taxon>
        <taxon>Craniata</taxon>
        <taxon>Vertebrata</taxon>
        <taxon>Euteleostomi</taxon>
        <taxon>Actinopterygii</taxon>
        <taxon>Neopterygii</taxon>
        <taxon>Teleostei</taxon>
        <taxon>Neoteleostei</taxon>
        <taxon>Acanthomorphata</taxon>
        <taxon>Ovalentaria</taxon>
        <taxon>Atherinomorphae</taxon>
        <taxon>Atheriniformes</taxon>
        <taxon>Atherinopsidae</taxon>
        <taxon>Menidiinae</taxon>
        <taxon>Menidia</taxon>
    </lineage>
</organism>
<feature type="compositionally biased region" description="Polar residues" evidence="2">
    <location>
        <begin position="390"/>
        <end position="402"/>
    </location>
</feature>
<feature type="domain" description="Scaffolding anchor of CK1" evidence="3">
    <location>
        <begin position="1"/>
        <end position="149"/>
    </location>
</feature>
<evidence type="ECO:0000256" key="2">
    <source>
        <dbReference type="SAM" id="MobiDB-lite"/>
    </source>
</evidence>
<dbReference type="EMBL" id="CAJRST010038888">
    <property type="protein sequence ID" value="CAG6015959.1"/>
    <property type="molecule type" value="Genomic_DNA"/>
</dbReference>
<accession>A0A8S4BYY9</accession>
<dbReference type="InterPro" id="IPR050944">
    <property type="entry name" value="FAM83"/>
</dbReference>
<keyword evidence="5" id="KW-1185">Reference proteome</keyword>
<dbReference type="AlphaFoldDB" id="A0A8S4BYY9"/>
<comment type="caution">
    <text evidence="4">The sequence shown here is derived from an EMBL/GenBank/DDBJ whole genome shotgun (WGS) entry which is preliminary data.</text>
</comment>
<dbReference type="Proteomes" id="UP000677803">
    <property type="component" value="Unassembled WGS sequence"/>
</dbReference>
<dbReference type="PANTHER" id="PTHR16181">
    <property type="entry name" value="PROTEIN FAM83A-RELATED"/>
    <property type="match status" value="1"/>
</dbReference>
<feature type="region of interest" description="Disordered" evidence="2">
    <location>
        <begin position="303"/>
        <end position="339"/>
    </location>
</feature>
<dbReference type="OrthoDB" id="9905385at2759"/>
<dbReference type="Gene3D" id="3.30.870.10">
    <property type="entry name" value="Endonuclease Chain A"/>
    <property type="match status" value="1"/>
</dbReference>
<protein>
    <submittedName>
        <fullName evidence="4">(Atlantic silverside) hypothetical protein</fullName>
    </submittedName>
</protein>
<feature type="region of interest" description="Disordered" evidence="2">
    <location>
        <begin position="374"/>
        <end position="409"/>
    </location>
</feature>
<comment type="similarity">
    <text evidence="1">Belongs to the FAM83 family.</text>
</comment>
<evidence type="ECO:0000259" key="3">
    <source>
        <dbReference type="Pfam" id="PF07894"/>
    </source>
</evidence>
<proteinExistence type="inferred from homology"/>
<reference evidence="4" key="1">
    <citation type="submission" date="2021-05" db="EMBL/GenBank/DDBJ databases">
        <authorList>
            <person name="Tigano A."/>
        </authorList>
    </citation>
    <scope>NUCLEOTIDE SEQUENCE</scope>
</reference>
<dbReference type="InterPro" id="IPR012461">
    <property type="entry name" value="SACK1"/>
</dbReference>